<accession>A0ABR2EK82</accession>
<name>A0ABR2EK82_9ROSI</name>
<feature type="region of interest" description="Disordered" evidence="1">
    <location>
        <begin position="95"/>
        <end position="124"/>
    </location>
</feature>
<reference evidence="2 3" key="1">
    <citation type="journal article" date="2024" name="G3 (Bethesda)">
        <title>Genome assembly of Hibiscus sabdariffa L. provides insights into metabolisms of medicinal natural products.</title>
        <authorList>
            <person name="Kim T."/>
        </authorList>
    </citation>
    <scope>NUCLEOTIDE SEQUENCE [LARGE SCALE GENOMIC DNA]</scope>
    <source>
        <strain evidence="2">TK-2024</strain>
        <tissue evidence="2">Old leaves</tissue>
    </source>
</reference>
<comment type="caution">
    <text evidence="2">The sequence shown here is derived from an EMBL/GenBank/DDBJ whole genome shotgun (WGS) entry which is preliminary data.</text>
</comment>
<evidence type="ECO:0000256" key="1">
    <source>
        <dbReference type="SAM" id="MobiDB-lite"/>
    </source>
</evidence>
<dbReference type="Proteomes" id="UP001472677">
    <property type="component" value="Unassembled WGS sequence"/>
</dbReference>
<proteinExistence type="predicted"/>
<evidence type="ECO:0000313" key="3">
    <source>
        <dbReference type="Proteomes" id="UP001472677"/>
    </source>
</evidence>
<feature type="compositionally biased region" description="Basic and acidic residues" evidence="1">
    <location>
        <begin position="95"/>
        <end position="105"/>
    </location>
</feature>
<dbReference type="EMBL" id="JBBPBM010000013">
    <property type="protein sequence ID" value="KAK8561091.1"/>
    <property type="molecule type" value="Genomic_DNA"/>
</dbReference>
<sequence length="124" mass="14445">MAATKVSDVCNNLQKHRIKEEDMENYRENMSGNICMHSRKPVMAMEEKWEFKKEELEMESKKGKTQGESRLKEFNFEMGPVTEVTKHDVVFRIDEKKARAERKDNLGGSNMEPGLLQRNAPKPK</sequence>
<keyword evidence="3" id="KW-1185">Reference proteome</keyword>
<evidence type="ECO:0000313" key="2">
    <source>
        <dbReference type="EMBL" id="KAK8561091.1"/>
    </source>
</evidence>
<gene>
    <name evidence="2" type="ORF">V6N12_048167</name>
</gene>
<organism evidence="2 3">
    <name type="scientific">Hibiscus sabdariffa</name>
    <name type="common">roselle</name>
    <dbReference type="NCBI Taxonomy" id="183260"/>
    <lineage>
        <taxon>Eukaryota</taxon>
        <taxon>Viridiplantae</taxon>
        <taxon>Streptophyta</taxon>
        <taxon>Embryophyta</taxon>
        <taxon>Tracheophyta</taxon>
        <taxon>Spermatophyta</taxon>
        <taxon>Magnoliopsida</taxon>
        <taxon>eudicotyledons</taxon>
        <taxon>Gunneridae</taxon>
        <taxon>Pentapetalae</taxon>
        <taxon>rosids</taxon>
        <taxon>malvids</taxon>
        <taxon>Malvales</taxon>
        <taxon>Malvaceae</taxon>
        <taxon>Malvoideae</taxon>
        <taxon>Hibiscus</taxon>
    </lineage>
</organism>
<protein>
    <submittedName>
        <fullName evidence="2">Uncharacterized protein</fullName>
    </submittedName>
</protein>